<dbReference type="EMBL" id="CM042023">
    <property type="protein sequence ID" value="KAI3814143.1"/>
    <property type="molecule type" value="Genomic_DNA"/>
</dbReference>
<dbReference type="Proteomes" id="UP001056120">
    <property type="component" value="Linkage Group LG06"/>
</dbReference>
<name>A0ACB9J369_9ASTR</name>
<protein>
    <submittedName>
        <fullName evidence="1">Uncharacterized protein</fullName>
    </submittedName>
</protein>
<reference evidence="2" key="1">
    <citation type="journal article" date="2022" name="Mol. Ecol. Resour.">
        <title>The genomes of chicory, endive, great burdock and yacon provide insights into Asteraceae palaeo-polyploidization history and plant inulin production.</title>
        <authorList>
            <person name="Fan W."/>
            <person name="Wang S."/>
            <person name="Wang H."/>
            <person name="Wang A."/>
            <person name="Jiang F."/>
            <person name="Liu H."/>
            <person name="Zhao H."/>
            <person name="Xu D."/>
            <person name="Zhang Y."/>
        </authorList>
    </citation>
    <scope>NUCLEOTIDE SEQUENCE [LARGE SCALE GENOMIC DNA]</scope>
    <source>
        <strain evidence="2">cv. Yunnan</strain>
    </source>
</reference>
<comment type="caution">
    <text evidence="1">The sequence shown here is derived from an EMBL/GenBank/DDBJ whole genome shotgun (WGS) entry which is preliminary data.</text>
</comment>
<evidence type="ECO:0000313" key="1">
    <source>
        <dbReference type="EMBL" id="KAI3814143.1"/>
    </source>
</evidence>
<reference evidence="1 2" key="2">
    <citation type="journal article" date="2022" name="Mol. Ecol. Resour.">
        <title>The genomes of chicory, endive, great burdock and yacon provide insights into Asteraceae paleo-polyploidization history and plant inulin production.</title>
        <authorList>
            <person name="Fan W."/>
            <person name="Wang S."/>
            <person name="Wang H."/>
            <person name="Wang A."/>
            <person name="Jiang F."/>
            <person name="Liu H."/>
            <person name="Zhao H."/>
            <person name="Xu D."/>
            <person name="Zhang Y."/>
        </authorList>
    </citation>
    <scope>NUCLEOTIDE SEQUENCE [LARGE SCALE GENOMIC DNA]</scope>
    <source>
        <strain evidence="2">cv. Yunnan</strain>
        <tissue evidence="1">Leaves</tissue>
    </source>
</reference>
<keyword evidence="2" id="KW-1185">Reference proteome</keyword>
<evidence type="ECO:0000313" key="2">
    <source>
        <dbReference type="Proteomes" id="UP001056120"/>
    </source>
</evidence>
<sequence length="143" mass="15754">MFESFAQAEQQHPHSVRNSIPTARAPASSPRGVHQVTPETSVTAALASMANEIKELKFSAQRCQVCRGGHDTRDCPVNNQEHVSYDGNQYQNRGYINNNTYGLGWRSGNNPPRFNGCQQQYGGGKAGANSRSSVNTRKIEEML</sequence>
<proteinExistence type="predicted"/>
<organism evidence="1 2">
    <name type="scientific">Smallanthus sonchifolius</name>
    <dbReference type="NCBI Taxonomy" id="185202"/>
    <lineage>
        <taxon>Eukaryota</taxon>
        <taxon>Viridiplantae</taxon>
        <taxon>Streptophyta</taxon>
        <taxon>Embryophyta</taxon>
        <taxon>Tracheophyta</taxon>
        <taxon>Spermatophyta</taxon>
        <taxon>Magnoliopsida</taxon>
        <taxon>eudicotyledons</taxon>
        <taxon>Gunneridae</taxon>
        <taxon>Pentapetalae</taxon>
        <taxon>asterids</taxon>
        <taxon>campanulids</taxon>
        <taxon>Asterales</taxon>
        <taxon>Asteraceae</taxon>
        <taxon>Asteroideae</taxon>
        <taxon>Heliantheae alliance</taxon>
        <taxon>Millerieae</taxon>
        <taxon>Smallanthus</taxon>
    </lineage>
</organism>
<accession>A0ACB9J369</accession>
<gene>
    <name evidence="1" type="ORF">L1987_18890</name>
</gene>